<dbReference type="Proteomes" id="UP000410492">
    <property type="component" value="Unassembled WGS sequence"/>
</dbReference>
<organism evidence="2 3">
    <name type="scientific">Callosobruchus maculatus</name>
    <name type="common">Southern cowpea weevil</name>
    <name type="synonym">Pulse bruchid</name>
    <dbReference type="NCBI Taxonomy" id="64391"/>
    <lineage>
        <taxon>Eukaryota</taxon>
        <taxon>Metazoa</taxon>
        <taxon>Ecdysozoa</taxon>
        <taxon>Arthropoda</taxon>
        <taxon>Hexapoda</taxon>
        <taxon>Insecta</taxon>
        <taxon>Pterygota</taxon>
        <taxon>Neoptera</taxon>
        <taxon>Endopterygota</taxon>
        <taxon>Coleoptera</taxon>
        <taxon>Polyphaga</taxon>
        <taxon>Cucujiformia</taxon>
        <taxon>Chrysomeloidea</taxon>
        <taxon>Chrysomelidae</taxon>
        <taxon>Bruchinae</taxon>
        <taxon>Bruchini</taxon>
        <taxon>Callosobruchus</taxon>
    </lineage>
</organism>
<keyword evidence="3" id="KW-1185">Reference proteome</keyword>
<reference evidence="2 3" key="1">
    <citation type="submission" date="2019-01" db="EMBL/GenBank/DDBJ databases">
        <authorList>
            <person name="Sayadi A."/>
        </authorList>
    </citation>
    <scope>NUCLEOTIDE SEQUENCE [LARGE SCALE GENOMIC DNA]</scope>
</reference>
<dbReference type="AlphaFoldDB" id="A0A653DAZ0"/>
<evidence type="ECO:0000256" key="1">
    <source>
        <dbReference type="SAM" id="Phobius"/>
    </source>
</evidence>
<evidence type="ECO:0000313" key="2">
    <source>
        <dbReference type="EMBL" id="VEN56527.1"/>
    </source>
</evidence>
<keyword evidence="1" id="KW-0812">Transmembrane</keyword>
<feature type="transmembrane region" description="Helical" evidence="1">
    <location>
        <begin position="7"/>
        <end position="29"/>
    </location>
</feature>
<protein>
    <submittedName>
        <fullName evidence="2">Uncharacterized protein</fullName>
    </submittedName>
</protein>
<dbReference type="EMBL" id="CAACVG010010748">
    <property type="protein sequence ID" value="VEN56527.1"/>
    <property type="molecule type" value="Genomic_DNA"/>
</dbReference>
<keyword evidence="1" id="KW-0472">Membrane</keyword>
<gene>
    <name evidence="2" type="ORF">CALMAC_LOCUS15406</name>
</gene>
<dbReference type="InterPro" id="IPR031742">
    <property type="entry name" value="DUF4730"/>
</dbReference>
<dbReference type="Pfam" id="PF15873">
    <property type="entry name" value="DUF4730"/>
    <property type="match status" value="1"/>
</dbReference>
<proteinExistence type="predicted"/>
<evidence type="ECO:0000313" key="3">
    <source>
        <dbReference type="Proteomes" id="UP000410492"/>
    </source>
</evidence>
<keyword evidence="1" id="KW-1133">Transmembrane helix</keyword>
<sequence>MFDFGDTLALLIGLIASIIVILACLGAYTRKKAYLTPLLDQLVALRERLGLYFLRCCLLNICIKLKYIT</sequence>
<accession>A0A653DAZ0</accession>
<name>A0A653DAZ0_CALMS</name>